<evidence type="ECO:0000313" key="2">
    <source>
        <dbReference type="Proteomes" id="UP001162992"/>
    </source>
</evidence>
<name>A0ACC2C838_DIPCM</name>
<comment type="caution">
    <text evidence="1">The sequence shown here is derived from an EMBL/GenBank/DDBJ whole genome shotgun (WGS) entry which is preliminary data.</text>
</comment>
<gene>
    <name evidence="1" type="ORF">O6H91_11G031700</name>
</gene>
<keyword evidence="2" id="KW-1185">Reference proteome</keyword>
<organism evidence="1 2">
    <name type="scientific">Diphasiastrum complanatum</name>
    <name type="common">Issler's clubmoss</name>
    <name type="synonym">Lycopodium complanatum</name>
    <dbReference type="NCBI Taxonomy" id="34168"/>
    <lineage>
        <taxon>Eukaryota</taxon>
        <taxon>Viridiplantae</taxon>
        <taxon>Streptophyta</taxon>
        <taxon>Embryophyta</taxon>
        <taxon>Tracheophyta</taxon>
        <taxon>Lycopodiopsida</taxon>
        <taxon>Lycopodiales</taxon>
        <taxon>Lycopodiaceae</taxon>
        <taxon>Lycopodioideae</taxon>
        <taxon>Diphasiastrum</taxon>
    </lineage>
</organism>
<sequence>MGIVGGLVVSCFFFTGFLLLYLRYRCVFYHRAMSSLRLQQQAPGAAGQPFNSHGLDKAMVANFPLMRYSSARAAKAGRESVDCSVCLNEFQENEKVRILPNCGHGFHSDCIDTWLLSHSTCPLCRISLAPSPADVQIVMASPTAQTTDAILPVNPADAQSRDSLILVQIAERNGLTEGVSDRATSRNSDSFTKAAQDAELLSSTPKDGGGDGPTSSRTKKITTTSQSMEPLQPISTSNTGEKQDAHLLASAHMGAEAAVEDNIHSGSFSSASELCGDARTITTDQEHFFMPRSDSLLNDNETRNEERGWVSIDLEATTESTSSFHSQTQQTDSPTDQTLPTKQTLELRLEVFEDKCSCDG</sequence>
<evidence type="ECO:0000313" key="1">
    <source>
        <dbReference type="EMBL" id="KAJ7538028.1"/>
    </source>
</evidence>
<dbReference type="Proteomes" id="UP001162992">
    <property type="component" value="Chromosome 11"/>
</dbReference>
<reference evidence="2" key="1">
    <citation type="journal article" date="2024" name="Proc. Natl. Acad. Sci. U.S.A.">
        <title>Extraordinary preservation of gene collinearity over three hundred million years revealed in homosporous lycophytes.</title>
        <authorList>
            <person name="Li C."/>
            <person name="Wickell D."/>
            <person name="Kuo L.Y."/>
            <person name="Chen X."/>
            <person name="Nie B."/>
            <person name="Liao X."/>
            <person name="Peng D."/>
            <person name="Ji J."/>
            <person name="Jenkins J."/>
            <person name="Williams M."/>
            <person name="Shu S."/>
            <person name="Plott C."/>
            <person name="Barry K."/>
            <person name="Rajasekar S."/>
            <person name="Grimwood J."/>
            <person name="Han X."/>
            <person name="Sun S."/>
            <person name="Hou Z."/>
            <person name="He W."/>
            <person name="Dai G."/>
            <person name="Sun C."/>
            <person name="Schmutz J."/>
            <person name="Leebens-Mack J.H."/>
            <person name="Li F.W."/>
            <person name="Wang L."/>
        </authorList>
    </citation>
    <scope>NUCLEOTIDE SEQUENCE [LARGE SCALE GENOMIC DNA]</scope>
    <source>
        <strain evidence="2">cv. PW_Plant_1</strain>
    </source>
</reference>
<dbReference type="EMBL" id="CM055102">
    <property type="protein sequence ID" value="KAJ7538028.1"/>
    <property type="molecule type" value="Genomic_DNA"/>
</dbReference>
<protein>
    <submittedName>
        <fullName evidence="1">Uncharacterized protein</fullName>
    </submittedName>
</protein>
<accession>A0ACC2C838</accession>
<proteinExistence type="predicted"/>